<organism evidence="9 10">
    <name type="scientific">Acidihalobacter yilgarnensis</name>
    <dbReference type="NCBI Taxonomy" id="2819280"/>
    <lineage>
        <taxon>Bacteria</taxon>
        <taxon>Pseudomonadati</taxon>
        <taxon>Pseudomonadota</taxon>
        <taxon>Gammaproteobacteria</taxon>
        <taxon>Chromatiales</taxon>
        <taxon>Ectothiorhodospiraceae</taxon>
        <taxon>Acidihalobacter</taxon>
    </lineage>
</organism>
<evidence type="ECO:0000256" key="6">
    <source>
        <dbReference type="SAM" id="MobiDB-lite"/>
    </source>
</evidence>
<feature type="domain" description="Flagellar hook-associated protein 2 N-terminal" evidence="7">
    <location>
        <begin position="12"/>
        <end position="107"/>
    </location>
</feature>
<comment type="function">
    <text evidence="5">Required for morphogenesis and for the elongation of the flagellar filament by facilitating polymerization of the flagellin monomers at the tip of growing filament. Forms a capping structure, which prevents flagellin subunits (transported through the central channel of the flagellum) from leaking out without polymerization at the distal end.</text>
</comment>
<evidence type="ECO:0000256" key="1">
    <source>
        <dbReference type="ARBA" id="ARBA00009764"/>
    </source>
</evidence>
<dbReference type="GO" id="GO:0005576">
    <property type="term" value="C:extracellular region"/>
    <property type="evidence" value="ECO:0007669"/>
    <property type="project" value="UniProtKB-SubCell"/>
</dbReference>
<gene>
    <name evidence="9" type="ORF">BI364_11405</name>
</gene>
<dbReference type="GO" id="GO:0009424">
    <property type="term" value="C:bacterial-type flagellum hook"/>
    <property type="evidence" value="ECO:0007669"/>
    <property type="project" value="UniProtKB-UniRule"/>
</dbReference>
<evidence type="ECO:0000256" key="3">
    <source>
        <dbReference type="ARBA" id="ARBA00023054"/>
    </source>
</evidence>
<evidence type="ECO:0000256" key="2">
    <source>
        <dbReference type="ARBA" id="ARBA00011255"/>
    </source>
</evidence>
<comment type="subcellular location">
    <subcellularLocation>
        <location evidence="5">Secreted</location>
    </subcellularLocation>
    <subcellularLocation>
        <location evidence="5">Bacterial flagellum</location>
    </subcellularLocation>
</comment>
<dbReference type="AlphaFoldDB" id="A0A1D8IPU9"/>
<dbReference type="Pfam" id="PF07195">
    <property type="entry name" value="FliD_C"/>
    <property type="match status" value="1"/>
</dbReference>
<evidence type="ECO:0000256" key="5">
    <source>
        <dbReference type="RuleBase" id="RU362066"/>
    </source>
</evidence>
<sequence length="478" mass="48129">MSGIISSPGVGSGLNVQSIVSQLLQADFGPQQTLLTNQQNGLNSQLSAFGAINSDASSISSALKTLGSLTPSYNASSSNSALVGATSDGTATPGSYNVSVSALAQAQSLASTTFSSPTTAVGTGTLTFQFGSYNNTTTPPTFTANSATSPTSITVDSSNNTLQGVADSINQANFGVSATVVNNGSGYQLALTSSAGTDHQLNITDSGSSLGAFTYSGTNGASTLSQTVAAQNAQLNISGIAVSSQSNTVTNAVTGVTLNLSGVTTSPVTVTVGPNTGAVTQALQSFVTAYNSFSQDVTKYASYDAKTQSAGILLGDPTVQNLVNLFQNGVVQRISGAPANYQNLMALGITANTNGTLSLNAGTLSTAMTSNYTGVVTALQTIGTQLGTTVNSMTGPNGIITARTNSINQQLTNIQTQFSDLNTRMQQEQSTLMAQYTAMDTLVANLKSTGNYLSAQLGSLPSASSSSSSSSSSTTPGG</sequence>
<dbReference type="InterPro" id="IPR040026">
    <property type="entry name" value="FliD"/>
</dbReference>
<dbReference type="EMBL" id="CP017415">
    <property type="protein sequence ID" value="AOU98479.1"/>
    <property type="molecule type" value="Genomic_DNA"/>
</dbReference>
<keyword evidence="4 5" id="KW-0975">Bacterial flagellum</keyword>
<dbReference type="PANTHER" id="PTHR30288">
    <property type="entry name" value="FLAGELLAR CAP/ASSEMBLY PROTEIN FLID"/>
    <property type="match status" value="1"/>
</dbReference>
<proteinExistence type="inferred from homology"/>
<evidence type="ECO:0000259" key="7">
    <source>
        <dbReference type="Pfam" id="PF02465"/>
    </source>
</evidence>
<dbReference type="GO" id="GO:0009421">
    <property type="term" value="C:bacterial-type flagellum filament cap"/>
    <property type="evidence" value="ECO:0007669"/>
    <property type="project" value="InterPro"/>
</dbReference>
<dbReference type="PANTHER" id="PTHR30288:SF0">
    <property type="entry name" value="FLAGELLAR HOOK-ASSOCIATED PROTEIN 2"/>
    <property type="match status" value="1"/>
</dbReference>
<dbReference type="RefSeq" id="WP_070078839.1">
    <property type="nucleotide sequence ID" value="NZ_CP017415.1"/>
</dbReference>
<dbReference type="Pfam" id="PF02465">
    <property type="entry name" value="FliD_N"/>
    <property type="match status" value="1"/>
</dbReference>
<name>A0A1D8IPU9_9GAMM</name>
<comment type="similarity">
    <text evidence="1 5">Belongs to the FliD family.</text>
</comment>
<keyword evidence="5" id="KW-0964">Secreted</keyword>
<dbReference type="InterPro" id="IPR010809">
    <property type="entry name" value="FliD_C"/>
</dbReference>
<keyword evidence="3" id="KW-0175">Coiled coil</keyword>
<dbReference type="InterPro" id="IPR003481">
    <property type="entry name" value="FliD_N"/>
</dbReference>
<keyword evidence="10" id="KW-1185">Reference proteome</keyword>
<evidence type="ECO:0000259" key="8">
    <source>
        <dbReference type="Pfam" id="PF07195"/>
    </source>
</evidence>
<accession>A0A1D8IPU9</accession>
<evidence type="ECO:0000256" key="4">
    <source>
        <dbReference type="ARBA" id="ARBA00023143"/>
    </source>
</evidence>
<dbReference type="KEGG" id="aprs:BI364_11405"/>
<evidence type="ECO:0000313" key="10">
    <source>
        <dbReference type="Proteomes" id="UP000095401"/>
    </source>
</evidence>
<reference evidence="10" key="1">
    <citation type="submission" date="2016-09" db="EMBL/GenBank/DDBJ databases">
        <title>Acidihalobacter prosperus F5.</title>
        <authorList>
            <person name="Khaleque H.N."/>
            <person name="Ramsay J.P."/>
            <person name="Kaksonen A.H."/>
            <person name="Boxall N.J."/>
            <person name="Watkin E.L.J."/>
        </authorList>
    </citation>
    <scope>NUCLEOTIDE SEQUENCE [LARGE SCALE GENOMIC DNA]</scope>
    <source>
        <strain evidence="10">F5</strain>
    </source>
</reference>
<feature type="region of interest" description="Disordered" evidence="6">
    <location>
        <begin position="458"/>
        <end position="478"/>
    </location>
</feature>
<dbReference type="Proteomes" id="UP000095401">
    <property type="component" value="Chromosome"/>
</dbReference>
<evidence type="ECO:0000313" key="9">
    <source>
        <dbReference type="EMBL" id="AOU98479.1"/>
    </source>
</evidence>
<feature type="domain" description="Flagellar hook-associated protein 2 C-terminal" evidence="8">
    <location>
        <begin position="230"/>
        <end position="447"/>
    </location>
</feature>
<comment type="subunit">
    <text evidence="2 5">Homopentamer.</text>
</comment>
<dbReference type="GO" id="GO:0007155">
    <property type="term" value="P:cell adhesion"/>
    <property type="evidence" value="ECO:0007669"/>
    <property type="project" value="InterPro"/>
</dbReference>
<protein>
    <recommendedName>
        <fullName evidence="5">Flagellar hook-associated protein 2</fullName>
        <shortName evidence="5">HAP2</shortName>
    </recommendedName>
    <alternativeName>
        <fullName evidence="5">Flagellar cap protein</fullName>
    </alternativeName>
</protein>
<dbReference type="GO" id="GO:0071973">
    <property type="term" value="P:bacterial-type flagellum-dependent cell motility"/>
    <property type="evidence" value="ECO:0007669"/>
    <property type="project" value="TreeGrafter"/>
</dbReference>